<feature type="compositionally biased region" description="Polar residues" evidence="2">
    <location>
        <begin position="455"/>
        <end position="470"/>
    </location>
</feature>
<feature type="region of interest" description="Disordered" evidence="2">
    <location>
        <begin position="1"/>
        <end position="621"/>
    </location>
</feature>
<feature type="compositionally biased region" description="Polar residues" evidence="2">
    <location>
        <begin position="54"/>
        <end position="64"/>
    </location>
</feature>
<accession>A0AAE1TL27</accession>
<feature type="compositionally biased region" description="Low complexity" evidence="2">
    <location>
        <begin position="142"/>
        <end position="171"/>
    </location>
</feature>
<evidence type="ECO:0000256" key="2">
    <source>
        <dbReference type="SAM" id="MobiDB-lite"/>
    </source>
</evidence>
<reference evidence="3" key="1">
    <citation type="submission" date="2023-11" db="EMBL/GenBank/DDBJ databases">
        <title>Genome assemblies of two species of porcelain crab, Petrolisthes cinctipes and Petrolisthes manimaculis (Anomura: Porcellanidae).</title>
        <authorList>
            <person name="Angst P."/>
        </authorList>
    </citation>
    <scope>NUCLEOTIDE SEQUENCE</scope>
    <source>
        <strain evidence="3">PB745_02</strain>
        <tissue evidence="3">Gill</tissue>
    </source>
</reference>
<evidence type="ECO:0000313" key="5">
    <source>
        <dbReference type="Proteomes" id="UP001292094"/>
    </source>
</evidence>
<keyword evidence="5" id="KW-1185">Reference proteome</keyword>
<feature type="compositionally biased region" description="Pro residues" evidence="2">
    <location>
        <begin position="438"/>
        <end position="449"/>
    </location>
</feature>
<feature type="compositionally biased region" description="Low complexity" evidence="2">
    <location>
        <begin position="378"/>
        <end position="397"/>
    </location>
</feature>
<feature type="compositionally biased region" description="Pro residues" evidence="2">
    <location>
        <begin position="555"/>
        <end position="564"/>
    </location>
</feature>
<feature type="compositionally biased region" description="Low complexity" evidence="2">
    <location>
        <begin position="565"/>
        <end position="580"/>
    </location>
</feature>
<protein>
    <submittedName>
        <fullName evidence="3">Uncharacterized protein</fullName>
    </submittedName>
</protein>
<dbReference type="EMBL" id="JAWZYT010007022">
    <property type="protein sequence ID" value="KAK4287195.1"/>
    <property type="molecule type" value="Genomic_DNA"/>
</dbReference>
<feature type="compositionally biased region" description="Low complexity" evidence="2">
    <location>
        <begin position="70"/>
        <end position="79"/>
    </location>
</feature>
<feature type="compositionally biased region" description="Low complexity" evidence="2">
    <location>
        <begin position="300"/>
        <end position="318"/>
    </location>
</feature>
<evidence type="ECO:0000256" key="1">
    <source>
        <dbReference type="SAM" id="Coils"/>
    </source>
</evidence>
<feature type="compositionally biased region" description="Polar residues" evidence="2">
    <location>
        <begin position="98"/>
        <end position="107"/>
    </location>
</feature>
<feature type="compositionally biased region" description="Basic and acidic residues" evidence="2">
    <location>
        <begin position="119"/>
        <end position="128"/>
    </location>
</feature>
<gene>
    <name evidence="4" type="ORF">Pmani_035501</name>
    <name evidence="3" type="ORF">Pmani_039730</name>
</gene>
<feature type="compositionally biased region" description="Basic residues" evidence="2">
    <location>
        <begin position="364"/>
        <end position="374"/>
    </location>
</feature>
<feature type="compositionally biased region" description="Basic and acidic residues" evidence="2">
    <location>
        <begin position="192"/>
        <end position="208"/>
    </location>
</feature>
<proteinExistence type="predicted"/>
<dbReference type="EMBL" id="JAWZYT010005077">
    <property type="protein sequence ID" value="KAK4291687.1"/>
    <property type="molecule type" value="Genomic_DNA"/>
</dbReference>
<dbReference type="Proteomes" id="UP001292094">
    <property type="component" value="Unassembled WGS sequence"/>
</dbReference>
<dbReference type="AlphaFoldDB" id="A0AAE1TL27"/>
<evidence type="ECO:0000313" key="3">
    <source>
        <dbReference type="EMBL" id="KAK4287195.1"/>
    </source>
</evidence>
<feature type="compositionally biased region" description="Basic residues" evidence="2">
    <location>
        <begin position="270"/>
        <end position="284"/>
    </location>
</feature>
<evidence type="ECO:0000313" key="4">
    <source>
        <dbReference type="EMBL" id="KAK4291687.1"/>
    </source>
</evidence>
<organism evidence="3 5">
    <name type="scientific">Petrolisthes manimaculis</name>
    <dbReference type="NCBI Taxonomy" id="1843537"/>
    <lineage>
        <taxon>Eukaryota</taxon>
        <taxon>Metazoa</taxon>
        <taxon>Ecdysozoa</taxon>
        <taxon>Arthropoda</taxon>
        <taxon>Crustacea</taxon>
        <taxon>Multicrustacea</taxon>
        <taxon>Malacostraca</taxon>
        <taxon>Eumalacostraca</taxon>
        <taxon>Eucarida</taxon>
        <taxon>Decapoda</taxon>
        <taxon>Pleocyemata</taxon>
        <taxon>Anomura</taxon>
        <taxon>Galatheoidea</taxon>
        <taxon>Porcellanidae</taxon>
        <taxon>Petrolisthes</taxon>
    </lineage>
</organism>
<feature type="coiled-coil region" evidence="1">
    <location>
        <begin position="679"/>
        <end position="713"/>
    </location>
</feature>
<name>A0AAE1TL27_9EUCA</name>
<feature type="compositionally biased region" description="Low complexity" evidence="2">
    <location>
        <begin position="800"/>
        <end position="812"/>
    </location>
</feature>
<comment type="caution">
    <text evidence="3">The sequence shown here is derived from an EMBL/GenBank/DDBJ whole genome shotgun (WGS) entry which is preliminary data.</text>
</comment>
<feature type="compositionally biased region" description="Basic and acidic residues" evidence="2">
    <location>
        <begin position="775"/>
        <end position="793"/>
    </location>
</feature>
<sequence length="950" mass="103460">MKKSKLLSRLLRGGSGGSTKQPAPSGPELGEAGVAPNPVVAAHSTSGRRRETVAVSTPSKSGTSPRALYQQQQQAAQQQKAGVERSSSWKYTHDHTPDSFSINSSPSILDGRGGVGLQERAEETHTIEKSQSWSGDRLLDCATDSGSSRGGTTSRAGSGSRAGSRTGTSSRSSRDRAATGAASLPASSRAGSRTDSRTGSRAGSDRGDSTPSSVYEHAVDHSPRATSQTDADGYENVDLPSPQRDRDSGSSSEQGSSSRQLGSRLSVKSGGRRSRRPSPRRHGILSKTVQSQESTESRGSRGSSVRGNVPSISLSTSSPVPPPKTSVNRSPSRKSRRSPSKSPSRPQSRPPSRSPSRSDSSRKRDSRRSSRSPKRGPDGSPGRTPSRSPVRVGSRSSPGDRDPWTRMIPLQDTGSARYNGDAHHHLPSSHRSMSCEEPPGPGTRSPQPPLLKARSWQQYSIGHGQSTPQSERARQLAKSRSWQQQQTMPAQSVDAGRSRHHHITRQEAVQAHPAAMGKSRSWQQSHDADPLPGPLPRTYTVSERRGRRSSVRLAPPSPTRPSPPSYSHSPARSPLAALPPQSHPSSNTHTSIHDKIHLPNRPPPLRTQASMGSYGTPGTGTPHLTEYVELRNYEAMERQQQQQQEYVDLRQYRAEQLRPTTRDPVWRERYYIPATFAQMKQLQQQQQLQQQHLQQQQLQQQQLQYQKQQYQQQAQQQFMRQKQRTLQHQKSIVVQPGYDSQYGSPARMDGEYASLQEIRDAAVRNGSVRDARYREGSIRDARMREGSVRDGAPRQRLSTAAAQAKQQQGQHQGPVKSSSLMTSQELLNTLKRQLALSSPTRTTRSKSLEAGRAAAAAAAESGREELGGVHAREVTEEVLAETLSPALMALVAEKRARLKRSAGAFSGSGGGRVAVLRQVTAPPARCTVLPHALTRAGHTCCPRTHQLALA</sequence>
<feature type="compositionally biased region" description="Low complexity" evidence="2">
    <location>
        <begin position="249"/>
        <end position="269"/>
    </location>
</feature>
<feature type="compositionally biased region" description="Polar residues" evidence="2">
    <location>
        <begin position="478"/>
        <end position="490"/>
    </location>
</feature>
<feature type="region of interest" description="Disordered" evidence="2">
    <location>
        <begin position="775"/>
        <end position="818"/>
    </location>
</feature>
<keyword evidence="1" id="KW-0175">Coiled coil</keyword>